<name>A0A0F9HXY5_9ZZZZ</name>
<reference evidence="1" key="1">
    <citation type="journal article" date="2015" name="Nature">
        <title>Complex archaea that bridge the gap between prokaryotes and eukaryotes.</title>
        <authorList>
            <person name="Spang A."/>
            <person name="Saw J.H."/>
            <person name="Jorgensen S.L."/>
            <person name="Zaremba-Niedzwiedzka K."/>
            <person name="Martijn J."/>
            <person name="Lind A.E."/>
            <person name="van Eijk R."/>
            <person name="Schleper C."/>
            <person name="Guy L."/>
            <person name="Ettema T.J."/>
        </authorList>
    </citation>
    <scope>NUCLEOTIDE SEQUENCE</scope>
</reference>
<gene>
    <name evidence="1" type="ORF">LCGC14_1646850</name>
</gene>
<proteinExistence type="predicted"/>
<protein>
    <submittedName>
        <fullName evidence="1">Uncharacterized protein</fullName>
    </submittedName>
</protein>
<organism evidence="1">
    <name type="scientific">marine sediment metagenome</name>
    <dbReference type="NCBI Taxonomy" id="412755"/>
    <lineage>
        <taxon>unclassified sequences</taxon>
        <taxon>metagenomes</taxon>
        <taxon>ecological metagenomes</taxon>
    </lineage>
</organism>
<dbReference type="EMBL" id="LAZR01013796">
    <property type="protein sequence ID" value="KKM20296.1"/>
    <property type="molecule type" value="Genomic_DNA"/>
</dbReference>
<evidence type="ECO:0000313" key="1">
    <source>
        <dbReference type="EMBL" id="KKM20296.1"/>
    </source>
</evidence>
<feature type="non-terminal residue" evidence="1">
    <location>
        <position position="86"/>
    </location>
</feature>
<accession>A0A0F9HXY5</accession>
<dbReference type="AlphaFoldDB" id="A0A0F9HXY5"/>
<comment type="caution">
    <text evidence="1">The sequence shown here is derived from an EMBL/GenBank/DDBJ whole genome shotgun (WGS) entry which is preliminary data.</text>
</comment>
<sequence>MASQVFVSLKKLHIPTDLIGEFAREEIYAESHRNLENQVFVFGHQQHRLWRLQGKVDVAITDSPLLLNISYAKTKIPVFKDFIYHE</sequence>